<dbReference type="InterPro" id="IPR050740">
    <property type="entry name" value="Aldehyde_DH_Superfamily"/>
</dbReference>
<dbReference type="CDD" id="cd07103">
    <property type="entry name" value="ALDH_F5_SSADH_GabD"/>
    <property type="match status" value="1"/>
</dbReference>
<dbReference type="GeneID" id="63768823"/>
<dbReference type="OrthoDB" id="310895at2759"/>
<keyword evidence="5 11" id="KW-0560">Oxidoreductase</keyword>
<organism evidence="13 14">
    <name type="scientific">Aspergillus sydowii CBS 593.65</name>
    <dbReference type="NCBI Taxonomy" id="1036612"/>
    <lineage>
        <taxon>Eukaryota</taxon>
        <taxon>Fungi</taxon>
        <taxon>Dikarya</taxon>
        <taxon>Ascomycota</taxon>
        <taxon>Pezizomycotina</taxon>
        <taxon>Eurotiomycetes</taxon>
        <taxon>Eurotiomycetidae</taxon>
        <taxon>Eurotiales</taxon>
        <taxon>Aspergillaceae</taxon>
        <taxon>Aspergillus</taxon>
        <taxon>Aspergillus subgen. Nidulantes</taxon>
    </lineage>
</organism>
<keyword evidence="14" id="KW-1185">Reference proteome</keyword>
<dbReference type="Pfam" id="PF00171">
    <property type="entry name" value="Aldedh"/>
    <property type="match status" value="1"/>
</dbReference>
<dbReference type="InterPro" id="IPR016162">
    <property type="entry name" value="Ald_DH_N"/>
</dbReference>
<dbReference type="Gene3D" id="3.40.309.10">
    <property type="entry name" value="Aldehyde Dehydrogenase, Chain A, domain 2"/>
    <property type="match status" value="1"/>
</dbReference>
<dbReference type="PROSITE" id="PS00070">
    <property type="entry name" value="ALDEHYDE_DEHYDR_CYS"/>
    <property type="match status" value="1"/>
</dbReference>
<dbReference type="AlphaFoldDB" id="A0A1L9T606"/>
<evidence type="ECO:0000256" key="7">
    <source>
        <dbReference type="ARBA" id="ARBA00050387"/>
    </source>
</evidence>
<dbReference type="InterPro" id="IPR015590">
    <property type="entry name" value="Aldehyde_DH_dom"/>
</dbReference>
<dbReference type="PANTHER" id="PTHR43353:SF5">
    <property type="entry name" value="SUCCINATE-SEMIALDEHYDE DEHYDROGENASE, MITOCHONDRIAL"/>
    <property type="match status" value="1"/>
</dbReference>
<evidence type="ECO:0000256" key="6">
    <source>
        <dbReference type="ARBA" id="ARBA00030806"/>
    </source>
</evidence>
<evidence type="ECO:0000256" key="10">
    <source>
        <dbReference type="PROSITE-ProRule" id="PRU10007"/>
    </source>
</evidence>
<dbReference type="InterPro" id="IPR016160">
    <property type="entry name" value="Ald_DH_CS_CYS"/>
</dbReference>
<dbReference type="EC" id="1.2.1.16" evidence="9"/>
<dbReference type="EMBL" id="KV878593">
    <property type="protein sequence ID" value="OJJ54890.1"/>
    <property type="molecule type" value="Genomic_DNA"/>
</dbReference>
<evidence type="ECO:0000256" key="9">
    <source>
        <dbReference type="ARBA" id="ARBA00067047"/>
    </source>
</evidence>
<dbReference type="PANTHER" id="PTHR43353">
    <property type="entry name" value="SUCCINATE-SEMIALDEHYDE DEHYDROGENASE, MITOCHONDRIAL"/>
    <property type="match status" value="1"/>
</dbReference>
<dbReference type="RefSeq" id="XP_040698696.1">
    <property type="nucleotide sequence ID" value="XM_040852750.1"/>
</dbReference>
<dbReference type="EC" id="1.2.1.24" evidence="3"/>
<evidence type="ECO:0000256" key="5">
    <source>
        <dbReference type="ARBA" id="ARBA00023002"/>
    </source>
</evidence>
<gene>
    <name evidence="13" type="ORF">ASPSYDRAFT_92928</name>
</gene>
<reference evidence="14" key="1">
    <citation type="journal article" date="2017" name="Genome Biol.">
        <title>Comparative genomics reveals high biological diversity and specific adaptations in the industrially and medically important fungal genus Aspergillus.</title>
        <authorList>
            <person name="de Vries R.P."/>
            <person name="Riley R."/>
            <person name="Wiebenga A."/>
            <person name="Aguilar-Osorio G."/>
            <person name="Amillis S."/>
            <person name="Uchima C.A."/>
            <person name="Anderluh G."/>
            <person name="Asadollahi M."/>
            <person name="Askin M."/>
            <person name="Barry K."/>
            <person name="Battaglia E."/>
            <person name="Bayram O."/>
            <person name="Benocci T."/>
            <person name="Braus-Stromeyer S.A."/>
            <person name="Caldana C."/>
            <person name="Canovas D."/>
            <person name="Cerqueira G.C."/>
            <person name="Chen F."/>
            <person name="Chen W."/>
            <person name="Choi C."/>
            <person name="Clum A."/>
            <person name="Dos Santos R.A."/>
            <person name="Damasio A.R."/>
            <person name="Diallinas G."/>
            <person name="Emri T."/>
            <person name="Fekete E."/>
            <person name="Flipphi M."/>
            <person name="Freyberg S."/>
            <person name="Gallo A."/>
            <person name="Gournas C."/>
            <person name="Habgood R."/>
            <person name="Hainaut M."/>
            <person name="Harispe M.L."/>
            <person name="Henrissat B."/>
            <person name="Hilden K.S."/>
            <person name="Hope R."/>
            <person name="Hossain A."/>
            <person name="Karabika E."/>
            <person name="Karaffa L."/>
            <person name="Karanyi Z."/>
            <person name="Krasevec N."/>
            <person name="Kuo A."/>
            <person name="Kusch H."/>
            <person name="LaButti K."/>
            <person name="Lagendijk E.L."/>
            <person name="Lapidus A."/>
            <person name="Levasseur A."/>
            <person name="Lindquist E."/>
            <person name="Lipzen A."/>
            <person name="Logrieco A.F."/>
            <person name="MacCabe A."/>
            <person name="Maekelae M.R."/>
            <person name="Malavazi I."/>
            <person name="Melin P."/>
            <person name="Meyer V."/>
            <person name="Mielnichuk N."/>
            <person name="Miskei M."/>
            <person name="Molnar A.P."/>
            <person name="Mule G."/>
            <person name="Ngan C.Y."/>
            <person name="Orejas M."/>
            <person name="Orosz E."/>
            <person name="Ouedraogo J.P."/>
            <person name="Overkamp K.M."/>
            <person name="Park H.-S."/>
            <person name="Perrone G."/>
            <person name="Piumi F."/>
            <person name="Punt P.J."/>
            <person name="Ram A.F."/>
            <person name="Ramon A."/>
            <person name="Rauscher S."/>
            <person name="Record E."/>
            <person name="Riano-Pachon D.M."/>
            <person name="Robert V."/>
            <person name="Roehrig J."/>
            <person name="Ruller R."/>
            <person name="Salamov A."/>
            <person name="Salih N.S."/>
            <person name="Samson R.A."/>
            <person name="Sandor E."/>
            <person name="Sanguinetti M."/>
            <person name="Schuetze T."/>
            <person name="Sepcic K."/>
            <person name="Shelest E."/>
            <person name="Sherlock G."/>
            <person name="Sophianopoulou V."/>
            <person name="Squina F.M."/>
            <person name="Sun H."/>
            <person name="Susca A."/>
            <person name="Todd R.B."/>
            <person name="Tsang A."/>
            <person name="Unkles S.E."/>
            <person name="van de Wiele N."/>
            <person name="van Rossen-Uffink D."/>
            <person name="Oliveira J.V."/>
            <person name="Vesth T.C."/>
            <person name="Visser J."/>
            <person name="Yu J.-H."/>
            <person name="Zhou M."/>
            <person name="Andersen M.R."/>
            <person name="Archer D.B."/>
            <person name="Baker S.E."/>
            <person name="Benoit I."/>
            <person name="Brakhage A.A."/>
            <person name="Braus G.H."/>
            <person name="Fischer R."/>
            <person name="Frisvad J.C."/>
            <person name="Goldman G.H."/>
            <person name="Houbraken J."/>
            <person name="Oakley B."/>
            <person name="Pocsi I."/>
            <person name="Scazzocchio C."/>
            <person name="Seiboth B."/>
            <person name="vanKuyk P.A."/>
            <person name="Wortman J."/>
            <person name="Dyer P.S."/>
            <person name="Grigoriev I.V."/>
        </authorList>
    </citation>
    <scope>NUCLEOTIDE SEQUENCE [LARGE SCALE GENOMIC DNA]</scope>
    <source>
        <strain evidence="14">CBS 593.65</strain>
    </source>
</reference>
<evidence type="ECO:0000256" key="4">
    <source>
        <dbReference type="ARBA" id="ARBA00019842"/>
    </source>
</evidence>
<name>A0A1L9T606_9EURO</name>
<dbReference type="Gene3D" id="3.40.605.10">
    <property type="entry name" value="Aldehyde Dehydrogenase, Chain A, domain 1"/>
    <property type="match status" value="1"/>
</dbReference>
<evidence type="ECO:0000256" key="1">
    <source>
        <dbReference type="ARBA" id="ARBA00005176"/>
    </source>
</evidence>
<dbReference type="Proteomes" id="UP000184356">
    <property type="component" value="Unassembled WGS sequence"/>
</dbReference>
<sequence length="490" mass="53052">MARFNDASLLDDRCFINGNWVQAADKRTFPVYDPTDDAVACQVPDLSVDEVKTAIEAADQAFQVYRQVSARDRRFMLRRWGDLIKEAKSDLAALCTIELGKPFKESLATVSYGIDYIDWFEAEAERIYGETIPAHRKGTRIITVREPQGVVAAITPWNSPVAMVTRKAAAAIAAGNTVVLKPAPETPLCAIAMAKLFERAGFPRGVLNVVTCSAQSAPAVGEELCRNEAVKHLSFTGSTAIGKLLNTQCAAHIKKTSLELGGNAPFIVFDDANIDSAVDGLISSKFRSSGQTCICANRVLVQEPIYTAFAARLKERVRETICSSDSVWNHNCNYGPLYSGKAMEKVKRHVKDALQNGAEVLLGGTGDPTFGPNHFAPTIITNAKSDMLFCKEETFGPVAFLVSFKEQADAIEIANRTSSGLAAYIYTESINRLWTVSEALQVGMVGCRVGLISACEQPFSGVKESGIGIEGSSHALEEYVNMKSITIGGL</sequence>
<protein>
    <recommendedName>
        <fullName evidence="4">Succinate-semialdehyde dehydrogenase, mitochondrial</fullName>
        <ecNumber evidence="9">1.2.1.16</ecNumber>
        <ecNumber evidence="3">1.2.1.24</ecNumber>
    </recommendedName>
    <alternativeName>
        <fullName evidence="6">NAD(+)-dependent succinic semialdehyde dehydrogenase</fullName>
    </alternativeName>
</protein>
<comment type="catalytic activity">
    <reaction evidence="8">
        <text>succinate semialdehyde + NAD(+) + H2O = succinate + NADH + 2 H(+)</text>
        <dbReference type="Rhea" id="RHEA:13217"/>
        <dbReference type="ChEBI" id="CHEBI:15377"/>
        <dbReference type="ChEBI" id="CHEBI:15378"/>
        <dbReference type="ChEBI" id="CHEBI:30031"/>
        <dbReference type="ChEBI" id="CHEBI:57540"/>
        <dbReference type="ChEBI" id="CHEBI:57706"/>
        <dbReference type="ChEBI" id="CHEBI:57945"/>
        <dbReference type="EC" id="1.2.1.16"/>
    </reaction>
</comment>
<evidence type="ECO:0000259" key="12">
    <source>
        <dbReference type="Pfam" id="PF00171"/>
    </source>
</evidence>
<evidence type="ECO:0000256" key="2">
    <source>
        <dbReference type="ARBA" id="ARBA00009986"/>
    </source>
</evidence>
<dbReference type="SUPFAM" id="SSF53720">
    <property type="entry name" value="ALDH-like"/>
    <property type="match status" value="1"/>
</dbReference>
<dbReference type="PROSITE" id="PS00687">
    <property type="entry name" value="ALDEHYDE_DEHYDR_GLU"/>
    <property type="match status" value="1"/>
</dbReference>
<proteinExistence type="inferred from homology"/>
<accession>A0A1L9T606</accession>
<evidence type="ECO:0000256" key="8">
    <source>
        <dbReference type="ARBA" id="ARBA00052698"/>
    </source>
</evidence>
<evidence type="ECO:0000256" key="11">
    <source>
        <dbReference type="RuleBase" id="RU003345"/>
    </source>
</evidence>
<comment type="catalytic activity">
    <reaction evidence="7">
        <text>succinate semialdehyde + NADP(+) + H2O = succinate + NADPH + 2 H(+)</text>
        <dbReference type="Rhea" id="RHEA:13213"/>
        <dbReference type="ChEBI" id="CHEBI:15377"/>
        <dbReference type="ChEBI" id="CHEBI:15378"/>
        <dbReference type="ChEBI" id="CHEBI:30031"/>
        <dbReference type="ChEBI" id="CHEBI:57706"/>
        <dbReference type="ChEBI" id="CHEBI:57783"/>
        <dbReference type="ChEBI" id="CHEBI:58349"/>
        <dbReference type="EC" id="1.2.1.16"/>
    </reaction>
</comment>
<dbReference type="FunFam" id="3.40.605.10:FF:000005">
    <property type="entry name" value="Succinate-semialdehyde dehydrogenase I"/>
    <property type="match status" value="1"/>
</dbReference>
<feature type="domain" description="Aldehyde dehydrogenase" evidence="12">
    <location>
        <begin position="20"/>
        <end position="485"/>
    </location>
</feature>
<dbReference type="STRING" id="1036612.A0A1L9T606"/>
<evidence type="ECO:0000313" key="14">
    <source>
        <dbReference type="Proteomes" id="UP000184356"/>
    </source>
</evidence>
<dbReference type="GO" id="GO:0009450">
    <property type="term" value="P:gamma-aminobutyric acid catabolic process"/>
    <property type="evidence" value="ECO:0007669"/>
    <property type="project" value="TreeGrafter"/>
</dbReference>
<dbReference type="FunFam" id="3.40.309.10:FF:000004">
    <property type="entry name" value="Succinate-semialdehyde dehydrogenase I"/>
    <property type="match status" value="1"/>
</dbReference>
<evidence type="ECO:0000256" key="3">
    <source>
        <dbReference type="ARBA" id="ARBA00013051"/>
    </source>
</evidence>
<evidence type="ECO:0000313" key="13">
    <source>
        <dbReference type="EMBL" id="OJJ54890.1"/>
    </source>
</evidence>
<dbReference type="InterPro" id="IPR016161">
    <property type="entry name" value="Ald_DH/histidinol_DH"/>
</dbReference>
<comment type="similarity">
    <text evidence="2 11">Belongs to the aldehyde dehydrogenase family.</text>
</comment>
<dbReference type="InterPro" id="IPR016163">
    <property type="entry name" value="Ald_DH_C"/>
</dbReference>
<dbReference type="VEuPathDB" id="FungiDB:ASPSYDRAFT_92928"/>
<dbReference type="InterPro" id="IPR029510">
    <property type="entry name" value="Ald_DH_CS_GLU"/>
</dbReference>
<dbReference type="GO" id="GO:0004777">
    <property type="term" value="F:succinate-semialdehyde dehydrogenase (NAD+) activity"/>
    <property type="evidence" value="ECO:0007669"/>
    <property type="project" value="UniProtKB-EC"/>
</dbReference>
<feature type="active site" evidence="10">
    <location>
        <position position="259"/>
    </location>
</feature>
<comment type="pathway">
    <text evidence="1">Amino-acid degradation; 4-aminobutanoate degradation.</text>
</comment>